<dbReference type="GO" id="GO:0006048">
    <property type="term" value="P:UDP-N-acetylglucosamine biosynthetic process"/>
    <property type="evidence" value="ECO:0007669"/>
    <property type="project" value="UniProtKB-UniRule"/>
</dbReference>
<evidence type="ECO:0000313" key="20">
    <source>
        <dbReference type="Proteomes" id="UP000269793"/>
    </source>
</evidence>
<comment type="function">
    <text evidence="11">Catalyzes the conversion of GlcNAc-6-P into GlcNAc-1-P during the synthesis of uridine diphosphate/UDP-GlcNAc, which is a biosynthetic precursor of chitin and also supplies the amino sugars for N-linked oligosaccharides of glycoproteins.</text>
</comment>
<dbReference type="GO" id="GO:0004610">
    <property type="term" value="F:phosphoacetylglucosamine mutase activity"/>
    <property type="evidence" value="ECO:0007669"/>
    <property type="project" value="UniProtKB-UniRule"/>
</dbReference>
<dbReference type="CDD" id="cd03086">
    <property type="entry name" value="PGM3"/>
    <property type="match status" value="1"/>
</dbReference>
<dbReference type="InterPro" id="IPR016066">
    <property type="entry name" value="A-D-PHexomutase_CS"/>
</dbReference>
<sequence length="548" mass="59617">MTTLDEQRLQAGFDKYPKPDFHFAYGTAGFRARADILGNVCFRMGVIAALRSVSLHGRAVGLMITASHNPEQDNGIKMVDAEGEMLAAEWEPICTRIVNAESVDLLQQEIHHAVESMQIDLKASSPHVICGYDTRPSALALTKAAEDGLHVLGAHIFNAGLVTTPQLHFLVMESNMKNLELPLDAPPTVDMYYERLASSFVKFLAGTPFPVPIVIDCANGVGAHAIQNLTKILPEGLVDITLLRTSMHEQGKLNHACGADFVKSKQCLPAGYENEPTVQPGSLLCSFDGDADRIVFYYVTGPVRDPASFHLLDGDKIATLATDFISELVREARLDITVGCVQTAYANGASTAYLTQQHVPVTCTKTGVKHLHHAAKEYDIGVYFEANGHGTVLFSPRAMVAMGLTSSSNEASPSSTEALDRLRLLTVLINQTVGDALSDMLLVLVILAARRWGAAEWDNCYSDLPNRLTKVSVPDRTLFTTTDAERRLSTPVGLQDKIDELVQKTPQGRSFVRPSGTEDCVRVYAEAETSEDAERLAQAVEHLVKTAA</sequence>
<feature type="binding site" evidence="13">
    <location>
        <begin position="385"/>
        <end position="387"/>
    </location>
    <ligand>
        <name>substrate</name>
    </ligand>
</feature>
<dbReference type="UniPathway" id="UPA00113">
    <property type="reaction ID" value="UER00530"/>
</dbReference>
<reference evidence="19 20" key="1">
    <citation type="submission" date="2018-10" db="EMBL/GenBank/DDBJ databases">
        <title>Complete genome sequence of Malassezia restricta CBS 7877.</title>
        <authorList>
            <person name="Morand S.C."/>
            <person name="Bertignac M."/>
            <person name="Iltis A."/>
            <person name="Kolder I."/>
            <person name="Pirovano W."/>
            <person name="Jourdain R."/>
            <person name="Clavaud C."/>
        </authorList>
    </citation>
    <scope>NUCLEOTIDE SEQUENCE [LARGE SCALE GENOMIC DNA]</scope>
    <source>
        <strain evidence="19 20">CBS 7877</strain>
    </source>
</reference>
<evidence type="ECO:0000256" key="12">
    <source>
        <dbReference type="PIRSR" id="PIRSR016408-1"/>
    </source>
</evidence>
<evidence type="ECO:0000259" key="17">
    <source>
        <dbReference type="Pfam" id="PF21404"/>
    </source>
</evidence>
<feature type="binding site" evidence="13">
    <location>
        <position position="522"/>
    </location>
    <ligand>
        <name>substrate</name>
    </ligand>
</feature>
<comment type="similarity">
    <text evidence="3 11">Belongs to the phosphohexose mutase family.</text>
</comment>
<comment type="catalytic activity">
    <reaction evidence="1 11">
        <text>N-acetyl-alpha-D-glucosamine 1-phosphate = N-acetyl-D-glucosamine 6-phosphate</text>
        <dbReference type="Rhea" id="RHEA:23804"/>
        <dbReference type="ChEBI" id="CHEBI:57513"/>
        <dbReference type="ChEBI" id="CHEBI:57776"/>
        <dbReference type="EC" id="5.4.2.3"/>
    </reaction>
</comment>
<evidence type="ECO:0000256" key="7">
    <source>
        <dbReference type="ARBA" id="ARBA00022842"/>
    </source>
</evidence>
<keyword evidence="6 11" id="KW-0479">Metal-binding</keyword>
<evidence type="ECO:0000256" key="5">
    <source>
        <dbReference type="ARBA" id="ARBA00022553"/>
    </source>
</evidence>
<proteinExistence type="inferred from homology"/>
<feature type="domain" description="Alpha-D-phosphohexomutase C-terminal" evidence="15">
    <location>
        <begin position="470"/>
        <end position="541"/>
    </location>
</feature>
<dbReference type="GO" id="GO:0000287">
    <property type="term" value="F:magnesium ion binding"/>
    <property type="evidence" value="ECO:0007669"/>
    <property type="project" value="InterPro"/>
</dbReference>
<evidence type="ECO:0000259" key="15">
    <source>
        <dbReference type="Pfam" id="PF00408"/>
    </source>
</evidence>
<name>A0A3G2S1K2_MALR7</name>
<dbReference type="Gene3D" id="3.40.120.10">
    <property type="entry name" value="Alpha-D-Glucose-1,6-Bisphosphate, subunit A, domain 3"/>
    <property type="match status" value="2"/>
</dbReference>
<dbReference type="OrthoDB" id="1928at2759"/>
<dbReference type="InterPro" id="IPR049023">
    <property type="entry name" value="AMG1_II"/>
</dbReference>
<dbReference type="FunFam" id="3.30.310.50:FF:000003">
    <property type="entry name" value="Phosphoacetylglucosamine mutase"/>
    <property type="match status" value="1"/>
</dbReference>
<dbReference type="InterPro" id="IPR016055">
    <property type="entry name" value="A-D-PHexomutase_a/b/a-I/II/III"/>
</dbReference>
<evidence type="ECO:0000259" key="18">
    <source>
        <dbReference type="Pfam" id="PF21405"/>
    </source>
</evidence>
<dbReference type="Proteomes" id="UP000269793">
    <property type="component" value="Chromosome II"/>
</dbReference>
<keyword evidence="7 11" id="KW-0460">Magnesium</keyword>
<evidence type="ECO:0000256" key="8">
    <source>
        <dbReference type="ARBA" id="ARBA00023235"/>
    </source>
</evidence>
<comment type="cofactor">
    <cofactor evidence="11 14">
        <name>Mg(2+)</name>
        <dbReference type="ChEBI" id="CHEBI:18420"/>
    </cofactor>
    <text evidence="11 14">Binds 1 Mg(2+) ion per subunit.</text>
</comment>
<feature type="active site" description="Phosphoserine intermediate" evidence="12">
    <location>
        <position position="67"/>
    </location>
</feature>
<dbReference type="InterPro" id="IPR005844">
    <property type="entry name" value="A-D-PHexomutase_a/b/a-I"/>
</dbReference>
<evidence type="ECO:0000256" key="4">
    <source>
        <dbReference type="ARBA" id="ARBA00012731"/>
    </source>
</evidence>
<dbReference type="PROSITE" id="PS00710">
    <property type="entry name" value="PGM_PMM"/>
    <property type="match status" value="1"/>
</dbReference>
<dbReference type="PANTHER" id="PTHR45955:SF1">
    <property type="entry name" value="PHOSPHOACETYLGLUCOSAMINE MUTASE"/>
    <property type="match status" value="1"/>
</dbReference>
<keyword evidence="8 11" id="KW-0413">Isomerase</keyword>
<dbReference type="VEuPathDB" id="FungiDB:DNF11_0894"/>
<evidence type="ECO:0000256" key="13">
    <source>
        <dbReference type="PIRSR" id="PIRSR016408-2"/>
    </source>
</evidence>
<feature type="binding site" evidence="13">
    <location>
        <begin position="513"/>
        <end position="517"/>
    </location>
    <ligand>
        <name>substrate</name>
    </ligand>
</feature>
<protein>
    <recommendedName>
        <fullName evidence="4 11">Phosphoacetylglucosamine mutase</fullName>
        <shortName evidence="11">PAGM</shortName>
        <ecNumber evidence="4 11">5.4.2.3</ecNumber>
    </recommendedName>
    <alternativeName>
        <fullName evidence="10 11">Acetylglucosamine phosphomutase</fullName>
    </alternativeName>
    <alternativeName>
        <fullName evidence="9 11">N-acetylglucosamine-phosphate mutase</fullName>
    </alternativeName>
</protein>
<keyword evidence="20" id="KW-1185">Reference proteome</keyword>
<evidence type="ECO:0000256" key="2">
    <source>
        <dbReference type="ARBA" id="ARBA00004865"/>
    </source>
</evidence>
<dbReference type="Pfam" id="PF00408">
    <property type="entry name" value="PGM_PMM_IV"/>
    <property type="match status" value="1"/>
</dbReference>
<feature type="binding site" description="via phosphate group" evidence="14">
    <location>
        <position position="67"/>
    </location>
    <ligand>
        <name>Mg(2+)</name>
        <dbReference type="ChEBI" id="CHEBI:18420"/>
    </ligand>
</feature>
<dbReference type="InterPro" id="IPR005843">
    <property type="entry name" value="A-D-PHexomutase_C"/>
</dbReference>
<feature type="domain" description="Alpha-D-phosphohexomutase alpha/beta/alpha" evidence="16">
    <location>
        <begin position="58"/>
        <end position="99"/>
    </location>
</feature>
<evidence type="ECO:0000256" key="14">
    <source>
        <dbReference type="PIRSR" id="PIRSR016408-3"/>
    </source>
</evidence>
<feature type="binding site" evidence="14">
    <location>
        <position position="292"/>
    </location>
    <ligand>
        <name>Mg(2+)</name>
        <dbReference type="ChEBI" id="CHEBI:18420"/>
    </ligand>
</feature>
<evidence type="ECO:0000256" key="1">
    <source>
        <dbReference type="ARBA" id="ARBA00000558"/>
    </source>
</evidence>
<feature type="domain" description="Phosphoacetylglucosamine mutase AMG1" evidence="17">
    <location>
        <begin position="313"/>
        <end position="452"/>
    </location>
</feature>
<feature type="binding site" evidence="14">
    <location>
        <position position="290"/>
    </location>
    <ligand>
        <name>Mg(2+)</name>
        <dbReference type="ChEBI" id="CHEBI:18420"/>
    </ligand>
</feature>
<feature type="domain" description="Phosphoacetylglucosamine mutase AMG1" evidence="18">
    <location>
        <begin position="213"/>
        <end position="295"/>
    </location>
</feature>
<dbReference type="GO" id="GO:0005975">
    <property type="term" value="P:carbohydrate metabolic process"/>
    <property type="evidence" value="ECO:0007669"/>
    <property type="project" value="InterPro"/>
</dbReference>
<dbReference type="PANTHER" id="PTHR45955">
    <property type="entry name" value="PHOSPHOACETYLGLUCOSAMINE MUTASE"/>
    <property type="match status" value="1"/>
</dbReference>
<evidence type="ECO:0000256" key="9">
    <source>
        <dbReference type="ARBA" id="ARBA00031926"/>
    </source>
</evidence>
<dbReference type="Pfam" id="PF21405">
    <property type="entry name" value="AMG1_II"/>
    <property type="match status" value="1"/>
</dbReference>
<feature type="binding site" evidence="14">
    <location>
        <position position="288"/>
    </location>
    <ligand>
        <name>Mg(2+)</name>
        <dbReference type="ChEBI" id="CHEBI:18420"/>
    </ligand>
</feature>
<dbReference type="AlphaFoldDB" id="A0A3G2S1K2"/>
<evidence type="ECO:0000256" key="6">
    <source>
        <dbReference type="ARBA" id="ARBA00022723"/>
    </source>
</evidence>
<dbReference type="EMBL" id="CP033149">
    <property type="protein sequence ID" value="AYO41844.1"/>
    <property type="molecule type" value="Genomic_DNA"/>
</dbReference>
<dbReference type="STRING" id="425264.A0A3G2S1K2"/>
<feature type="domain" description="Alpha-D-phosphohexomutase alpha/beta/alpha" evidence="16">
    <location>
        <begin position="123"/>
        <end position="176"/>
    </location>
</feature>
<gene>
    <name evidence="19" type="ORF">DNF11_0894</name>
</gene>
<dbReference type="Pfam" id="PF02878">
    <property type="entry name" value="PGM_PMM_I"/>
    <property type="match status" value="2"/>
</dbReference>
<evidence type="ECO:0000256" key="3">
    <source>
        <dbReference type="ARBA" id="ARBA00010231"/>
    </source>
</evidence>
<dbReference type="SUPFAM" id="SSF55957">
    <property type="entry name" value="Phosphoglucomutase, C-terminal domain"/>
    <property type="match status" value="1"/>
</dbReference>
<accession>A0A3G2S1K2</accession>
<evidence type="ECO:0000259" key="16">
    <source>
        <dbReference type="Pfam" id="PF02878"/>
    </source>
</evidence>
<dbReference type="Pfam" id="PF21404">
    <property type="entry name" value="AMG1_III"/>
    <property type="match status" value="1"/>
</dbReference>
<dbReference type="InterPro" id="IPR049022">
    <property type="entry name" value="AMG1_III"/>
</dbReference>
<evidence type="ECO:0000256" key="10">
    <source>
        <dbReference type="ARBA" id="ARBA00032065"/>
    </source>
</evidence>
<comment type="pathway">
    <text evidence="2 11">Nucleotide-sugar biosynthesis; UDP-N-acetyl-alpha-D-glucosamine biosynthesis; N-acetyl-alpha-D-glucosamine 1-phosphate from alpha-D-glucosamine 6-phosphate (route I): step 2/2.</text>
</comment>
<dbReference type="FunFam" id="3.40.120.10:FF:000013">
    <property type="entry name" value="Phosphoacetylglucosamine mutase"/>
    <property type="match status" value="1"/>
</dbReference>
<evidence type="ECO:0000256" key="11">
    <source>
        <dbReference type="PIRNR" id="PIRNR016408"/>
    </source>
</evidence>
<keyword evidence="5" id="KW-0597">Phosphoprotein</keyword>
<dbReference type="Gene3D" id="3.30.310.50">
    <property type="entry name" value="Alpha-D-phosphohexomutase, C-terminal domain"/>
    <property type="match status" value="1"/>
</dbReference>
<dbReference type="InterPro" id="IPR036900">
    <property type="entry name" value="A-D-PHexomutase_C_sf"/>
</dbReference>
<dbReference type="EC" id="5.4.2.3" evidence="4 11"/>
<dbReference type="InterPro" id="IPR016657">
    <property type="entry name" value="PAGM"/>
</dbReference>
<dbReference type="PIRSF" id="PIRSF016408">
    <property type="entry name" value="PAGM"/>
    <property type="match status" value="1"/>
</dbReference>
<organism evidence="19 20">
    <name type="scientific">Malassezia restricta (strain ATCC 96810 / NBRC 103918 / CBS 7877)</name>
    <name type="common">Seborrheic dermatitis infection agent</name>
    <dbReference type="NCBI Taxonomy" id="425264"/>
    <lineage>
        <taxon>Eukaryota</taxon>
        <taxon>Fungi</taxon>
        <taxon>Dikarya</taxon>
        <taxon>Basidiomycota</taxon>
        <taxon>Ustilaginomycotina</taxon>
        <taxon>Malasseziomycetes</taxon>
        <taxon>Malasseziales</taxon>
        <taxon>Malasseziaceae</taxon>
        <taxon>Malassezia</taxon>
    </lineage>
</organism>
<evidence type="ECO:0000313" key="19">
    <source>
        <dbReference type="EMBL" id="AYO41844.1"/>
    </source>
</evidence>
<dbReference type="SUPFAM" id="SSF53738">
    <property type="entry name" value="Phosphoglucomutase, first 3 domains"/>
    <property type="match status" value="4"/>
</dbReference>